<feature type="compositionally biased region" description="Acidic residues" evidence="1">
    <location>
        <begin position="31"/>
        <end position="42"/>
    </location>
</feature>
<evidence type="ECO:0000256" key="1">
    <source>
        <dbReference type="SAM" id="MobiDB-lite"/>
    </source>
</evidence>
<gene>
    <name evidence="2" type="ORF">THARTR1_06367</name>
</gene>
<reference evidence="2 3" key="1">
    <citation type="submission" date="2017-02" db="EMBL/GenBank/DDBJ databases">
        <title>Genomes of Trichoderma spp. with biocontrol activity.</title>
        <authorList>
            <person name="Gardiner D."/>
            <person name="Kazan K."/>
            <person name="Vos C."/>
            <person name="Harvey P."/>
        </authorList>
    </citation>
    <scope>NUCLEOTIDE SEQUENCE [LARGE SCALE GENOMIC DNA]</scope>
    <source>
        <strain evidence="2 3">Tr1</strain>
    </source>
</reference>
<sequence>MTPHRPELQGRRFWSGLSILSKRSYATSSFEADDERSDSDDEMSLRDSLDSDVRPGVPAYVGHDVRPTSKKELWGWYMYGFAAETYVICGIGESRVSCSSLH</sequence>
<evidence type="ECO:0000313" key="3">
    <source>
        <dbReference type="Proteomes" id="UP000236290"/>
    </source>
</evidence>
<dbReference type="Proteomes" id="UP000236290">
    <property type="component" value="Unassembled WGS sequence"/>
</dbReference>
<accession>A0A2K0U5W4</accession>
<protein>
    <submittedName>
        <fullName evidence="2">Uncharacterized protein</fullName>
    </submittedName>
</protein>
<organism evidence="2 3">
    <name type="scientific">Trichoderma harzianum</name>
    <name type="common">Hypocrea lixii</name>
    <dbReference type="NCBI Taxonomy" id="5544"/>
    <lineage>
        <taxon>Eukaryota</taxon>
        <taxon>Fungi</taxon>
        <taxon>Dikarya</taxon>
        <taxon>Ascomycota</taxon>
        <taxon>Pezizomycotina</taxon>
        <taxon>Sordariomycetes</taxon>
        <taxon>Hypocreomycetidae</taxon>
        <taxon>Hypocreales</taxon>
        <taxon>Hypocreaceae</taxon>
        <taxon>Trichoderma</taxon>
    </lineage>
</organism>
<name>A0A2K0U5W4_TRIHA</name>
<dbReference type="EMBL" id="MTYI01000088">
    <property type="protein sequence ID" value="PNP53157.1"/>
    <property type="molecule type" value="Genomic_DNA"/>
</dbReference>
<proteinExistence type="predicted"/>
<feature type="region of interest" description="Disordered" evidence="1">
    <location>
        <begin position="26"/>
        <end position="49"/>
    </location>
</feature>
<dbReference type="AlphaFoldDB" id="A0A2K0U5W4"/>
<evidence type="ECO:0000313" key="2">
    <source>
        <dbReference type="EMBL" id="PNP53157.1"/>
    </source>
</evidence>
<dbReference type="OrthoDB" id="4760839at2759"/>
<comment type="caution">
    <text evidence="2">The sequence shown here is derived from an EMBL/GenBank/DDBJ whole genome shotgun (WGS) entry which is preliminary data.</text>
</comment>